<dbReference type="Proteomes" id="UP000199054">
    <property type="component" value="Unassembled WGS sequence"/>
</dbReference>
<dbReference type="STRING" id="34002.SAMN04489859_1001191"/>
<proteinExistence type="predicted"/>
<evidence type="ECO:0008006" key="4">
    <source>
        <dbReference type="Google" id="ProtNLM"/>
    </source>
</evidence>
<dbReference type="EMBL" id="FODE01000001">
    <property type="protein sequence ID" value="SEN14514.1"/>
    <property type="molecule type" value="Genomic_DNA"/>
</dbReference>
<protein>
    <recommendedName>
        <fullName evidence="4">D-galactarate dehydratase / Altronate hydrolase, C terminus</fullName>
    </recommendedName>
</protein>
<dbReference type="OrthoDB" id="7871639at2"/>
<reference evidence="2 3" key="1">
    <citation type="submission" date="2016-10" db="EMBL/GenBank/DDBJ databases">
        <authorList>
            <person name="de Groot N.N."/>
        </authorList>
    </citation>
    <scope>NUCLEOTIDE SEQUENCE [LARGE SCALE GENOMIC DNA]</scope>
    <source>
        <strain evidence="2 3">DSM 8512</strain>
    </source>
</reference>
<accession>A0A1H8E5W7</accession>
<organism evidence="2 3">
    <name type="scientific">Paracoccus alcaliphilus</name>
    <dbReference type="NCBI Taxonomy" id="34002"/>
    <lineage>
        <taxon>Bacteria</taxon>
        <taxon>Pseudomonadati</taxon>
        <taxon>Pseudomonadota</taxon>
        <taxon>Alphaproteobacteria</taxon>
        <taxon>Rhodobacterales</taxon>
        <taxon>Paracoccaceae</taxon>
        <taxon>Paracoccus</taxon>
    </lineage>
</organism>
<evidence type="ECO:0000256" key="1">
    <source>
        <dbReference type="SAM" id="SignalP"/>
    </source>
</evidence>
<gene>
    <name evidence="2" type="ORF">SAMN04489859_1001191</name>
</gene>
<feature type="chain" id="PRO_5011531204" description="D-galactarate dehydratase / Altronate hydrolase, C terminus" evidence="1">
    <location>
        <begin position="24"/>
        <end position="167"/>
    </location>
</feature>
<dbReference type="PROSITE" id="PS51257">
    <property type="entry name" value="PROKAR_LIPOPROTEIN"/>
    <property type="match status" value="1"/>
</dbReference>
<keyword evidence="1" id="KW-0732">Signal</keyword>
<evidence type="ECO:0000313" key="2">
    <source>
        <dbReference type="EMBL" id="SEN14514.1"/>
    </source>
</evidence>
<sequence>MHLPRHHVWILLPMLALAGCNQAATTASRPAADASPELIGAASNVATAVTRAPAPRPAARSTVAQLDTTTAEQRAAAARPAQSAETRLGTTVASLGDATRSGFWIRTPLVKEPAMGRLRNPANGKSAQVELLPLDGPASAGSQVSLPALQLLGVSLTALPTLEVFKS</sequence>
<keyword evidence="3" id="KW-1185">Reference proteome</keyword>
<dbReference type="RefSeq" id="WP_090610164.1">
    <property type="nucleotide sequence ID" value="NZ_CP067124.1"/>
</dbReference>
<feature type="signal peptide" evidence="1">
    <location>
        <begin position="1"/>
        <end position="23"/>
    </location>
</feature>
<dbReference type="AlphaFoldDB" id="A0A1H8E5W7"/>
<name>A0A1H8E5W7_9RHOB</name>
<evidence type="ECO:0000313" key="3">
    <source>
        <dbReference type="Proteomes" id="UP000199054"/>
    </source>
</evidence>